<proteinExistence type="predicted"/>
<gene>
    <name evidence="1" type="ORF">B0681_05450</name>
</gene>
<sequence>MMDISNNPYLLLGKTKEYILYFINELQIEIYCFPEDQKQDGFNIIQAAGILFWFDCFDVLYCIQAKYHDDSFKESLFISLYDIKINQEGYAETVISFLNTRGVLHWEKSICDQDIGKYRIMVFFTNDQVSYIINYDETNTISEFSIQYDGYSAYQYKKGIGLDEYLHTQL</sequence>
<comment type="caution">
    <text evidence="1">The sequence shown here is derived from an EMBL/GenBank/DDBJ whole genome shotgun (WGS) entry which is preliminary data.</text>
</comment>
<dbReference type="AlphaFoldDB" id="A0A1T0CSX7"/>
<dbReference type="STRING" id="573983.B0681_05450"/>
<dbReference type="RefSeq" id="WP_078317725.1">
    <property type="nucleotide sequence ID" value="NZ_MUYV01000005.1"/>
</dbReference>
<reference evidence="1 2" key="1">
    <citation type="submission" date="2017-02" db="EMBL/GenBank/DDBJ databases">
        <title>Draft genome sequence of Moraxella porci CCUG 54912T type strain.</title>
        <authorList>
            <person name="Salva-Serra F."/>
            <person name="Engstrom-Jakobsson H."/>
            <person name="Thorell K."/>
            <person name="Jaen-Luchoro D."/>
            <person name="Gonzales-Siles L."/>
            <person name="Karlsson R."/>
            <person name="Yazdan S."/>
            <person name="Boulund F."/>
            <person name="Johnning A."/>
            <person name="Engstrand L."/>
            <person name="Kristiansson E."/>
            <person name="Moore E."/>
        </authorList>
    </citation>
    <scope>NUCLEOTIDE SEQUENCE [LARGE SCALE GENOMIC DNA]</scope>
    <source>
        <strain evidence="1 2">CCUG 54912</strain>
    </source>
</reference>
<dbReference type="EMBL" id="MUYV01000005">
    <property type="protein sequence ID" value="OOS25450.1"/>
    <property type="molecule type" value="Genomic_DNA"/>
</dbReference>
<keyword evidence="2" id="KW-1185">Reference proteome</keyword>
<name>A0A1T0CSX7_9GAMM</name>
<evidence type="ECO:0000313" key="2">
    <source>
        <dbReference type="Proteomes" id="UP000190683"/>
    </source>
</evidence>
<evidence type="ECO:0000313" key="1">
    <source>
        <dbReference type="EMBL" id="OOS25450.1"/>
    </source>
</evidence>
<protein>
    <submittedName>
        <fullName evidence="1">Uncharacterized protein</fullName>
    </submittedName>
</protein>
<accession>A0A1T0CSX7</accession>
<dbReference type="Proteomes" id="UP000190683">
    <property type="component" value="Unassembled WGS sequence"/>
</dbReference>
<organism evidence="1 2">
    <name type="scientific">Moraxella porci DSM 25326</name>
    <dbReference type="NCBI Taxonomy" id="573983"/>
    <lineage>
        <taxon>Bacteria</taxon>
        <taxon>Pseudomonadati</taxon>
        <taxon>Pseudomonadota</taxon>
        <taxon>Gammaproteobacteria</taxon>
        <taxon>Moraxellales</taxon>
        <taxon>Moraxellaceae</taxon>
        <taxon>Moraxella</taxon>
    </lineage>
</organism>